<gene>
    <name evidence="1" type="ORF">SD70_29735</name>
</gene>
<comment type="caution">
    <text evidence="1">The sequence shown here is derived from an EMBL/GenBank/DDBJ whole genome shotgun (WGS) entry which is preliminary data.</text>
</comment>
<dbReference type="RefSeq" id="WP_041052178.1">
    <property type="nucleotide sequence ID" value="NZ_JXAK01000085.1"/>
</dbReference>
<name>A0ABR5AAG1_9BACL</name>
<dbReference type="EMBL" id="JXAK01000085">
    <property type="protein sequence ID" value="KIL37967.1"/>
    <property type="molecule type" value="Genomic_DNA"/>
</dbReference>
<sequence length="173" mass="20430">MSEYKRTVLRSIDEEILASDDKGNWVCIDLIDDLRMVSIENRRFIYYTNDGHKYYDFLRLGEFESHSLGLISFDSTNVVNITKIKHFDETWNNLYFVQTPTNDSLRASITKIMASLFGTMIKEIIMRNRAREDSEHIDPSIVQDVFLSQIKKKMQKFRNKLKDRSKKIGVDYN</sequence>
<evidence type="ECO:0000313" key="2">
    <source>
        <dbReference type="Proteomes" id="UP000031967"/>
    </source>
</evidence>
<keyword evidence="2" id="KW-1185">Reference proteome</keyword>
<accession>A0ABR5AAG1</accession>
<protein>
    <recommendedName>
        <fullName evidence="3">YokE-like PH domain-containing protein</fullName>
    </recommendedName>
</protein>
<evidence type="ECO:0000313" key="1">
    <source>
        <dbReference type="EMBL" id="KIL37967.1"/>
    </source>
</evidence>
<evidence type="ECO:0008006" key="3">
    <source>
        <dbReference type="Google" id="ProtNLM"/>
    </source>
</evidence>
<reference evidence="1 2" key="1">
    <citation type="submission" date="2014-12" db="EMBL/GenBank/DDBJ databases">
        <title>Draft genome sequence of Paenibacillus kamchatkensis strain B-2647.</title>
        <authorList>
            <person name="Karlyshev A.V."/>
            <person name="Kudryashova E.B."/>
        </authorList>
    </citation>
    <scope>NUCLEOTIDE SEQUENCE [LARGE SCALE GENOMIC DNA]</scope>
    <source>
        <strain evidence="1 2">VKM B-2647</strain>
    </source>
</reference>
<organism evidence="1 2">
    <name type="scientific">Gordoniibacillus kamchatkensis</name>
    <dbReference type="NCBI Taxonomy" id="1590651"/>
    <lineage>
        <taxon>Bacteria</taxon>
        <taxon>Bacillati</taxon>
        <taxon>Bacillota</taxon>
        <taxon>Bacilli</taxon>
        <taxon>Bacillales</taxon>
        <taxon>Paenibacillaceae</taxon>
        <taxon>Gordoniibacillus</taxon>
    </lineage>
</organism>
<proteinExistence type="predicted"/>
<dbReference type="Proteomes" id="UP000031967">
    <property type="component" value="Unassembled WGS sequence"/>
</dbReference>